<reference evidence="1" key="1">
    <citation type="submission" date="2016-10" db="EMBL/GenBank/DDBJ databases">
        <authorList>
            <person name="de Groot N.N."/>
        </authorList>
    </citation>
    <scope>NUCLEOTIDE SEQUENCE</scope>
</reference>
<sequence length="60" mass="7176">MNKEFKRGFKSVFSFSSDDRTRERIPLFSIEERIHQSWENVGNDIKKSMNKADVELNRVK</sequence>
<gene>
    <name evidence="1" type="ORF">MNB_SUP05-SYMBIONT-5-1067</name>
</gene>
<dbReference type="AlphaFoldDB" id="A0A1W1E1G1"/>
<organism evidence="1">
    <name type="scientific">hydrothermal vent metagenome</name>
    <dbReference type="NCBI Taxonomy" id="652676"/>
    <lineage>
        <taxon>unclassified sequences</taxon>
        <taxon>metagenomes</taxon>
        <taxon>ecological metagenomes</taxon>
    </lineage>
</organism>
<proteinExistence type="predicted"/>
<protein>
    <submittedName>
        <fullName evidence="1">Uncharacterized protein</fullName>
    </submittedName>
</protein>
<evidence type="ECO:0000313" key="1">
    <source>
        <dbReference type="EMBL" id="SFV87697.1"/>
    </source>
</evidence>
<accession>A0A1W1E1G1</accession>
<name>A0A1W1E1G1_9ZZZZ</name>
<dbReference type="EMBL" id="FPHZ01000068">
    <property type="protein sequence ID" value="SFV87697.1"/>
    <property type="molecule type" value="Genomic_DNA"/>
</dbReference>